<keyword evidence="1" id="KW-0812">Transmembrane</keyword>
<protein>
    <submittedName>
        <fullName evidence="2">Uncharacterized protein</fullName>
    </submittedName>
</protein>
<sequence>MNTLAVVVLIVWAVGIPLGAAVTVVQARQEPLLRIAFQVRPVAACLYCAVLVVWWPASILPALLLRVSGQGVRR</sequence>
<comment type="caution">
    <text evidence="2">The sequence shown here is derived from an EMBL/GenBank/DDBJ whole genome shotgun (WGS) entry which is preliminary data.</text>
</comment>
<evidence type="ECO:0000313" key="3">
    <source>
        <dbReference type="Proteomes" id="UP000477722"/>
    </source>
</evidence>
<dbReference type="RefSeq" id="WP_165297499.1">
    <property type="nucleotide sequence ID" value="NZ_JAAKZZ010000034.1"/>
</dbReference>
<organism evidence="2 3">
    <name type="scientific">Streptomyces boncukensis</name>
    <dbReference type="NCBI Taxonomy" id="2711219"/>
    <lineage>
        <taxon>Bacteria</taxon>
        <taxon>Bacillati</taxon>
        <taxon>Actinomycetota</taxon>
        <taxon>Actinomycetes</taxon>
        <taxon>Kitasatosporales</taxon>
        <taxon>Streptomycetaceae</taxon>
        <taxon>Streptomyces</taxon>
    </lineage>
</organism>
<name>A0A6G4WTP2_9ACTN</name>
<dbReference type="AlphaFoldDB" id="A0A6G4WTP2"/>
<keyword evidence="3" id="KW-1185">Reference proteome</keyword>
<reference evidence="2 3" key="1">
    <citation type="submission" date="2020-02" db="EMBL/GenBank/DDBJ databases">
        <title>Whole-genome analyses of novel actinobacteria.</title>
        <authorList>
            <person name="Sahin N."/>
            <person name="Tatar D."/>
        </authorList>
    </citation>
    <scope>NUCLEOTIDE SEQUENCE [LARGE SCALE GENOMIC DNA]</scope>
    <source>
        <strain evidence="2 3">SB3404</strain>
    </source>
</reference>
<proteinExistence type="predicted"/>
<accession>A0A6G4WTP2</accession>
<feature type="transmembrane region" description="Helical" evidence="1">
    <location>
        <begin position="43"/>
        <end position="65"/>
    </location>
</feature>
<keyword evidence="1" id="KW-1133">Transmembrane helix</keyword>
<evidence type="ECO:0000256" key="1">
    <source>
        <dbReference type="SAM" id="Phobius"/>
    </source>
</evidence>
<dbReference type="EMBL" id="JAAKZZ010000034">
    <property type="protein sequence ID" value="NGO67841.1"/>
    <property type="molecule type" value="Genomic_DNA"/>
</dbReference>
<dbReference type="Proteomes" id="UP000477722">
    <property type="component" value="Unassembled WGS sequence"/>
</dbReference>
<gene>
    <name evidence="2" type="ORF">G5C65_05620</name>
</gene>
<evidence type="ECO:0000313" key="2">
    <source>
        <dbReference type="EMBL" id="NGO67841.1"/>
    </source>
</evidence>
<keyword evidence="1" id="KW-0472">Membrane</keyword>